<dbReference type="Gene3D" id="1.10.8.290">
    <property type="entry name" value="uncharacterized protein sp1917 domain"/>
    <property type="match status" value="1"/>
</dbReference>
<dbReference type="InterPro" id="IPR023204">
    <property type="entry name" value="SP1917_dom_sf"/>
</dbReference>
<accession>A0A3E5FM07</accession>
<dbReference type="Pfam" id="PF09966">
    <property type="entry name" value="DUF2200"/>
    <property type="match status" value="1"/>
</dbReference>
<dbReference type="AlphaFoldDB" id="A0A3E5FM07"/>
<evidence type="ECO:0000313" key="1">
    <source>
        <dbReference type="EMBL" id="RGO06475.1"/>
    </source>
</evidence>
<gene>
    <name evidence="1" type="ORF">DXB31_11905</name>
</gene>
<dbReference type="EMBL" id="QSVF01000055">
    <property type="protein sequence ID" value="RGO06475.1"/>
    <property type="molecule type" value="Genomic_DNA"/>
</dbReference>
<dbReference type="RefSeq" id="WP_117605478.1">
    <property type="nucleotide sequence ID" value="NZ_CAUWNQ010000122.1"/>
</dbReference>
<dbReference type="InterPro" id="IPR014580">
    <property type="entry name" value="UCP033199"/>
</dbReference>
<proteinExistence type="predicted"/>
<reference evidence="1 2" key="1">
    <citation type="submission" date="2018-08" db="EMBL/GenBank/DDBJ databases">
        <title>A genome reference for cultivated species of the human gut microbiota.</title>
        <authorList>
            <person name="Zou Y."/>
            <person name="Xue W."/>
            <person name="Luo G."/>
        </authorList>
    </citation>
    <scope>NUCLEOTIDE SEQUENCE [LARGE SCALE GENOMIC DNA]</scope>
    <source>
        <strain evidence="1 2">OM02-6</strain>
    </source>
</reference>
<protein>
    <submittedName>
        <fullName evidence="1">DUF2200 domain-containing protein</fullName>
    </submittedName>
</protein>
<dbReference type="Proteomes" id="UP000261087">
    <property type="component" value="Unassembled WGS sequence"/>
</dbReference>
<organism evidence="1 2">
    <name type="scientific">Thomasclavelia spiroformis</name>
    <dbReference type="NCBI Taxonomy" id="29348"/>
    <lineage>
        <taxon>Bacteria</taxon>
        <taxon>Bacillati</taxon>
        <taxon>Bacillota</taxon>
        <taxon>Erysipelotrichia</taxon>
        <taxon>Erysipelotrichales</taxon>
        <taxon>Coprobacillaceae</taxon>
        <taxon>Thomasclavelia</taxon>
    </lineage>
</organism>
<evidence type="ECO:0000313" key="2">
    <source>
        <dbReference type="Proteomes" id="UP000261087"/>
    </source>
</evidence>
<comment type="caution">
    <text evidence="1">The sequence shown here is derived from an EMBL/GenBank/DDBJ whole genome shotgun (WGS) entry which is preliminary data.</text>
</comment>
<dbReference type="PIRSF" id="PIRSF033199">
    <property type="entry name" value="UCP033199"/>
    <property type="match status" value="1"/>
</dbReference>
<sequence>MNNDKIYKMKFSKIYPLLVNKAVKKGRTKQEVDTIINWLTGYNEKQIETMLENDIDYETFFNEAPQKNKNRHLIKGKICNVKIEDIDEPLMKEIRYLDKLIDELAKGKAMDKILRK</sequence>
<name>A0A3E5FM07_9FIRM</name>